<proteinExistence type="inferred from homology"/>
<sequence length="376" mass="42356">MLINNAQVQSHCDEELLVNPLYLEEGVELLIGANEEPMLFDQHNGKYIRLSKVGLEIFNLMDGANTGHDIIKKLEGDYAKYSNFPEIVHVFFSSLRKADVLNIKPLPEHQVKRVMRRAADKPMLRLPLAKSLNKTTDALLHIYHSIPAVLQKITLYVLFFCALSSFILLNVTAGWQIVWTSVNWILLACVIIFHLIVHEMAHALVTKAYGVNIREAGVALLYYFIPVAYVDRTDTYRLKSKKSRIHIALAGPYSDLLASGLWAGIAMLAPQGTVSETAQLISFMQICFVLSNLNLLLPTDGYHAVEAAAGELSLRKRALTYLLHVMTFKKLPAYLNNMAKQRKAVYVTYSLVSLTYFFCLLSAFLFLIRNVFGNMG</sequence>
<comment type="cofactor">
    <cofactor evidence="1">
        <name>Zn(2+)</name>
        <dbReference type="ChEBI" id="CHEBI:29105"/>
    </cofactor>
</comment>
<dbReference type="EMBL" id="CP002207">
    <property type="protein sequence ID" value="ADP33738.1"/>
    <property type="molecule type" value="Genomic_DNA"/>
</dbReference>
<evidence type="ECO:0000256" key="5">
    <source>
        <dbReference type="ARBA" id="ARBA00022989"/>
    </source>
</evidence>
<name>A0ABM5M0I9_BACA1</name>
<keyword evidence="10" id="KW-1185">Reference proteome</keyword>
<comment type="similarity">
    <text evidence="3">Belongs to the peptidase M50B family.</text>
</comment>
<evidence type="ECO:0000256" key="2">
    <source>
        <dbReference type="ARBA" id="ARBA00004141"/>
    </source>
</evidence>
<dbReference type="InterPro" id="IPR008915">
    <property type="entry name" value="Peptidase_M50"/>
</dbReference>
<evidence type="ECO:0000313" key="10">
    <source>
        <dbReference type="Proteomes" id="UP000006867"/>
    </source>
</evidence>
<feature type="domain" description="Peptidase M50" evidence="8">
    <location>
        <begin position="188"/>
        <end position="367"/>
    </location>
</feature>
<comment type="subcellular location">
    <subcellularLocation>
        <location evidence="2">Membrane</location>
        <topology evidence="2">Multi-pass membrane protein</topology>
    </subcellularLocation>
</comment>
<feature type="transmembrane region" description="Helical" evidence="7">
    <location>
        <begin position="347"/>
        <end position="368"/>
    </location>
</feature>
<dbReference type="RefSeq" id="WP_003327068.1">
    <property type="nucleotide sequence ID" value="NC_014639.1"/>
</dbReference>
<reference evidence="9 10" key="1">
    <citation type="journal article" date="2011" name="Front. Microbiol.">
        <title>Genomic signatures of strain selection and enhancement in Bacillus atrophaeus var. globigii, a historical biowarfare simulant.</title>
        <authorList>
            <person name="Gibbons H.S."/>
            <person name="Broomall S.M."/>
            <person name="McNew L.A."/>
            <person name="Daligault H."/>
            <person name="Chapman C."/>
            <person name="Bruce D."/>
            <person name="Karavis M."/>
            <person name="Krepps M."/>
            <person name="McGregor P.A."/>
            <person name="Hong C."/>
            <person name="Park K.H."/>
            <person name="Akmal A."/>
            <person name="Feldman A."/>
            <person name="Lin J.S."/>
            <person name="Chang W.E."/>
            <person name="Higgs B.W."/>
            <person name="Demirev P."/>
            <person name="Lindquist J."/>
            <person name="Liem A."/>
            <person name="Fochler E."/>
            <person name="Read T.D."/>
            <person name="Tapia R."/>
            <person name="Johnson S."/>
            <person name="Bishop-Lilly K.A."/>
            <person name="Detter C."/>
            <person name="Han C."/>
            <person name="Sozhamannan S."/>
            <person name="Rosenzweig C.N."/>
            <person name="Skowronski E.W."/>
        </authorList>
    </citation>
    <scope>NUCLEOTIDE SEQUENCE [LARGE SCALE GENOMIC DNA]</scope>
    <source>
        <strain evidence="9 10">1942</strain>
    </source>
</reference>
<protein>
    <submittedName>
        <fullName evidence="9">Cyclic nucleotide-binding protein</fullName>
    </submittedName>
</protein>
<evidence type="ECO:0000256" key="4">
    <source>
        <dbReference type="ARBA" id="ARBA00022692"/>
    </source>
</evidence>
<keyword evidence="5 7" id="KW-1133">Transmembrane helix</keyword>
<dbReference type="Proteomes" id="UP000006867">
    <property type="component" value="Chromosome"/>
</dbReference>
<gene>
    <name evidence="9" type="ordered locus">BATR1942_14080</name>
</gene>
<evidence type="ECO:0000256" key="1">
    <source>
        <dbReference type="ARBA" id="ARBA00001947"/>
    </source>
</evidence>
<evidence type="ECO:0000259" key="8">
    <source>
        <dbReference type="Pfam" id="PF02163"/>
    </source>
</evidence>
<feature type="transmembrane region" description="Helical" evidence="7">
    <location>
        <begin position="153"/>
        <end position="171"/>
    </location>
</feature>
<keyword evidence="4 7" id="KW-0812">Transmembrane</keyword>
<keyword evidence="6 7" id="KW-0472">Membrane</keyword>
<evidence type="ECO:0000256" key="3">
    <source>
        <dbReference type="ARBA" id="ARBA00007931"/>
    </source>
</evidence>
<organism evidence="9 10">
    <name type="scientific">Bacillus atrophaeus (strain 1942)</name>
    <dbReference type="NCBI Taxonomy" id="720555"/>
    <lineage>
        <taxon>Bacteria</taxon>
        <taxon>Bacillati</taxon>
        <taxon>Bacillota</taxon>
        <taxon>Bacilli</taxon>
        <taxon>Bacillales</taxon>
        <taxon>Bacillaceae</taxon>
        <taxon>Bacillus</taxon>
    </lineage>
</organism>
<dbReference type="Pfam" id="PF02163">
    <property type="entry name" value="Peptidase_M50"/>
    <property type="match status" value="1"/>
</dbReference>
<accession>A0ABM5M0I9</accession>
<evidence type="ECO:0000256" key="6">
    <source>
        <dbReference type="ARBA" id="ARBA00023136"/>
    </source>
</evidence>
<feature type="transmembrane region" description="Helical" evidence="7">
    <location>
        <begin position="177"/>
        <end position="197"/>
    </location>
</feature>
<evidence type="ECO:0000256" key="7">
    <source>
        <dbReference type="SAM" id="Phobius"/>
    </source>
</evidence>
<evidence type="ECO:0000313" key="9">
    <source>
        <dbReference type="EMBL" id="ADP33738.1"/>
    </source>
</evidence>
<dbReference type="CDD" id="cd05709">
    <property type="entry name" value="S2P-M50"/>
    <property type="match status" value="1"/>
</dbReference>